<evidence type="ECO:0000256" key="3">
    <source>
        <dbReference type="ARBA" id="ARBA00022801"/>
    </source>
</evidence>
<dbReference type="RefSeq" id="WP_379879130.1">
    <property type="nucleotide sequence ID" value="NZ_JBHPON010000001.1"/>
</dbReference>
<dbReference type="EMBL" id="JBHPON010000001">
    <property type="protein sequence ID" value="MFC6035524.1"/>
    <property type="molecule type" value="Genomic_DNA"/>
</dbReference>
<dbReference type="Pfam" id="PF00884">
    <property type="entry name" value="Sulfatase"/>
    <property type="match status" value="1"/>
</dbReference>
<dbReference type="Gene3D" id="3.40.720.10">
    <property type="entry name" value="Alkaline Phosphatase, subunit A"/>
    <property type="match status" value="1"/>
</dbReference>
<feature type="domain" description="Sulfatase N-terminal" evidence="5">
    <location>
        <begin position="38"/>
        <end position="354"/>
    </location>
</feature>
<dbReference type="Gene3D" id="3.30.1120.10">
    <property type="match status" value="1"/>
</dbReference>
<dbReference type="PANTHER" id="PTHR42693">
    <property type="entry name" value="ARYLSULFATASE FAMILY MEMBER"/>
    <property type="match status" value="1"/>
</dbReference>
<organism evidence="6 7">
    <name type="scientific">Hyphococcus aureus</name>
    <dbReference type="NCBI Taxonomy" id="2666033"/>
    <lineage>
        <taxon>Bacteria</taxon>
        <taxon>Pseudomonadati</taxon>
        <taxon>Pseudomonadota</taxon>
        <taxon>Alphaproteobacteria</taxon>
        <taxon>Parvularculales</taxon>
        <taxon>Parvularculaceae</taxon>
        <taxon>Hyphococcus</taxon>
    </lineage>
</organism>
<reference evidence="6 7" key="1">
    <citation type="submission" date="2024-09" db="EMBL/GenBank/DDBJ databases">
        <authorList>
            <person name="Zhang Z.-H."/>
        </authorList>
    </citation>
    <scope>NUCLEOTIDE SEQUENCE [LARGE SCALE GENOMIC DNA]</scope>
    <source>
        <strain evidence="6 7">HHTR114</strain>
    </source>
</reference>
<proteinExistence type="inferred from homology"/>
<dbReference type="PROSITE" id="PS51318">
    <property type="entry name" value="TAT"/>
    <property type="match status" value="1"/>
</dbReference>
<dbReference type="InterPro" id="IPR050738">
    <property type="entry name" value="Sulfatase"/>
</dbReference>
<comment type="similarity">
    <text evidence="1">Belongs to the sulfatase family.</text>
</comment>
<dbReference type="SUPFAM" id="SSF53649">
    <property type="entry name" value="Alkaline phosphatase-like"/>
    <property type="match status" value="1"/>
</dbReference>
<name>A0ABW1KVI3_9PROT</name>
<dbReference type="InterPro" id="IPR000917">
    <property type="entry name" value="Sulfatase_N"/>
</dbReference>
<keyword evidence="7" id="KW-1185">Reference proteome</keyword>
<evidence type="ECO:0000256" key="1">
    <source>
        <dbReference type="ARBA" id="ARBA00008779"/>
    </source>
</evidence>
<dbReference type="Proteomes" id="UP001596116">
    <property type="component" value="Unassembled WGS sequence"/>
</dbReference>
<gene>
    <name evidence="6" type="ORF">ACFMB1_08225</name>
</gene>
<keyword evidence="3" id="KW-0378">Hydrolase</keyword>
<evidence type="ECO:0000313" key="7">
    <source>
        <dbReference type="Proteomes" id="UP001596116"/>
    </source>
</evidence>
<evidence type="ECO:0000256" key="4">
    <source>
        <dbReference type="ARBA" id="ARBA00022837"/>
    </source>
</evidence>
<keyword evidence="2" id="KW-0479">Metal-binding</keyword>
<dbReference type="PROSITE" id="PS51257">
    <property type="entry name" value="PROKAR_LIPOPROTEIN"/>
    <property type="match status" value="1"/>
</dbReference>
<sequence length="483" mass="53748">MCSSRISAKTQLSRRAVLAAGAGVAGACAGSAAVEARPNIVFIMADDLGYADLSCYGRREYETPNIDSLARDGMRHLQAYANSAVCSATRTALITGRYQYRLPVGLEEPIALRDVGLPPSHPTLPSLLRDHGYHTALVGKWHLGALPTFGPLKSGYDHFWGYRSGAIDYFTHMGVMAPDLWDGETRIEEDGYLTDLLGQRAAEMISGFAKSDRPFFLSLHFSAPHWPWTGPDDEAESRRLAETGNPAALLHWDGGDLETYGAIVKRMDFQVGRVLKALSDAGLEDKTIVVFTSDNGGERFSDTWPFSGKKTHLLEGGVRVPSIVRWPQRLKAGAVSNDMVISMDWAPTLLHACGAQMHPDYPADGLDIFALAGEQRLQERTLFWRYKNLSQEACRSGRWKYLKILDNRFLFNVVDDPLERANLKERNPDIFERLTREYDAWNATMLPVDALSYSHGFVGSEMADHFGLKRNPEDMPRPPAKPE</sequence>
<comment type="caution">
    <text evidence="6">The sequence shown here is derived from an EMBL/GenBank/DDBJ whole genome shotgun (WGS) entry which is preliminary data.</text>
</comment>
<evidence type="ECO:0000259" key="5">
    <source>
        <dbReference type="Pfam" id="PF00884"/>
    </source>
</evidence>
<dbReference type="InterPro" id="IPR006311">
    <property type="entry name" value="TAT_signal"/>
</dbReference>
<protein>
    <submittedName>
        <fullName evidence="6">Sulfatase</fullName>
    </submittedName>
</protein>
<accession>A0ABW1KVI3</accession>
<evidence type="ECO:0000313" key="6">
    <source>
        <dbReference type="EMBL" id="MFC6035524.1"/>
    </source>
</evidence>
<dbReference type="InterPro" id="IPR017850">
    <property type="entry name" value="Alkaline_phosphatase_core_sf"/>
</dbReference>
<keyword evidence="4" id="KW-0106">Calcium</keyword>
<dbReference type="PANTHER" id="PTHR42693:SF53">
    <property type="entry name" value="ENDO-4-O-SULFATASE"/>
    <property type="match status" value="1"/>
</dbReference>
<dbReference type="PROSITE" id="PS00149">
    <property type="entry name" value="SULFATASE_2"/>
    <property type="match status" value="1"/>
</dbReference>
<evidence type="ECO:0000256" key="2">
    <source>
        <dbReference type="ARBA" id="ARBA00022723"/>
    </source>
</evidence>
<dbReference type="InterPro" id="IPR024607">
    <property type="entry name" value="Sulfatase_CS"/>
</dbReference>